<evidence type="ECO:0000256" key="2">
    <source>
        <dbReference type="ARBA" id="ARBA00022473"/>
    </source>
</evidence>
<dbReference type="PANTHER" id="PTHR31791:SF47">
    <property type="entry name" value="INACTIVE FRIGIDA-LIKE PROTEIN 2"/>
    <property type="match status" value="1"/>
</dbReference>
<feature type="region of interest" description="Disordered" evidence="6">
    <location>
        <begin position="78"/>
        <end position="134"/>
    </location>
</feature>
<evidence type="ECO:0000256" key="3">
    <source>
        <dbReference type="ARBA" id="ARBA00022782"/>
    </source>
</evidence>
<evidence type="ECO:0000313" key="7">
    <source>
        <dbReference type="EMBL" id="CAI9088278.1"/>
    </source>
</evidence>
<evidence type="ECO:0000256" key="6">
    <source>
        <dbReference type="SAM" id="MobiDB-lite"/>
    </source>
</evidence>
<feature type="region of interest" description="Disordered" evidence="6">
    <location>
        <begin position="412"/>
        <end position="438"/>
    </location>
</feature>
<dbReference type="GO" id="GO:0030154">
    <property type="term" value="P:cell differentiation"/>
    <property type="evidence" value="ECO:0007669"/>
    <property type="project" value="UniProtKB-KW"/>
</dbReference>
<evidence type="ECO:0000256" key="4">
    <source>
        <dbReference type="ARBA" id="ARBA00023089"/>
    </source>
</evidence>
<comment type="similarity">
    <text evidence="1 5">Belongs to the Frigida family.</text>
</comment>
<feature type="compositionally biased region" description="Pro residues" evidence="6">
    <location>
        <begin position="81"/>
        <end position="90"/>
    </location>
</feature>
<dbReference type="Pfam" id="PF07899">
    <property type="entry name" value="Frigida"/>
    <property type="match status" value="1"/>
</dbReference>
<keyword evidence="3 5" id="KW-0221">Differentiation</keyword>
<sequence>MATTETLRSISVGLEAIDEKKAQLRRAFEELQAHSSLIPSSSSSTSSFTNLKWADIDSYFTSLQSGLQAKFALLKSAKPVPEGPQPPPQPESAANIKSGSATSEPLPPQPESKAKRKASLSVPEPVPSAGPVPVRPELKSFCEKMDSFGLRDFLLARPRERAVIRDELADAWKHARDPAMLVVDAMQGITGDGSSGGVADVTGLRRVSVALLEALMRAKVEIGAQVKEKAMAIAVEWNRNIAAGVSSEGDDDGLEKLCFLQLVATFGLVENDLFNMNDLVEYAVAIARHRQAVDLCRVIGFGDRICDVITKLISGGKILVAVKFIFQFEQTEKFPPVPLLRGCISETKKIGQKARRTGGRSGKNFRQSWNEETAKAISMLKSVIKVIDEYSLDTVLPKNVLLRRVEKLENEKNTKKRPAVTPGVKSQPPSKQQKLSLGKQAMKVGTTGSAAFQKDAAASTTVQLIGTQPHAHLAGVFADPYLNTPASAYGLAGSAPAFTHHTGTSADMYGLPRTHMSLSGNLDRPVVYSSGYSYLPPEYHPAYYPQ</sequence>
<dbReference type="GO" id="GO:0009908">
    <property type="term" value="P:flower development"/>
    <property type="evidence" value="ECO:0007669"/>
    <property type="project" value="UniProtKB-KW"/>
</dbReference>
<keyword evidence="2 5" id="KW-0217">Developmental protein</keyword>
<accession>A0AAV1BZK1</accession>
<protein>
    <recommendedName>
        <fullName evidence="5">FRIGIDA-like protein</fullName>
    </recommendedName>
</protein>
<keyword evidence="4 5" id="KW-0287">Flowering</keyword>
<dbReference type="PANTHER" id="PTHR31791">
    <property type="entry name" value="FRIGIDA-LIKE PROTEIN 3-RELATED"/>
    <property type="match status" value="1"/>
</dbReference>
<dbReference type="InterPro" id="IPR012474">
    <property type="entry name" value="Frigida"/>
</dbReference>
<feature type="compositionally biased region" description="Pro residues" evidence="6">
    <location>
        <begin position="124"/>
        <end position="134"/>
    </location>
</feature>
<name>A0AAV1BZK1_OLDCO</name>
<dbReference type="AlphaFoldDB" id="A0AAV1BZK1"/>
<organism evidence="7 8">
    <name type="scientific">Oldenlandia corymbosa var. corymbosa</name>
    <dbReference type="NCBI Taxonomy" id="529605"/>
    <lineage>
        <taxon>Eukaryota</taxon>
        <taxon>Viridiplantae</taxon>
        <taxon>Streptophyta</taxon>
        <taxon>Embryophyta</taxon>
        <taxon>Tracheophyta</taxon>
        <taxon>Spermatophyta</taxon>
        <taxon>Magnoliopsida</taxon>
        <taxon>eudicotyledons</taxon>
        <taxon>Gunneridae</taxon>
        <taxon>Pentapetalae</taxon>
        <taxon>asterids</taxon>
        <taxon>lamiids</taxon>
        <taxon>Gentianales</taxon>
        <taxon>Rubiaceae</taxon>
        <taxon>Rubioideae</taxon>
        <taxon>Spermacoceae</taxon>
        <taxon>Hedyotis-Oldenlandia complex</taxon>
        <taxon>Oldenlandia</taxon>
    </lineage>
</organism>
<keyword evidence="8" id="KW-1185">Reference proteome</keyword>
<evidence type="ECO:0000256" key="1">
    <source>
        <dbReference type="ARBA" id="ARBA00008956"/>
    </source>
</evidence>
<reference evidence="7" key="1">
    <citation type="submission" date="2023-03" db="EMBL/GenBank/DDBJ databases">
        <authorList>
            <person name="Julca I."/>
        </authorList>
    </citation>
    <scope>NUCLEOTIDE SEQUENCE</scope>
</reference>
<proteinExistence type="inferred from homology"/>
<dbReference type="EMBL" id="OX459118">
    <property type="protein sequence ID" value="CAI9088278.1"/>
    <property type="molecule type" value="Genomic_DNA"/>
</dbReference>
<dbReference type="Proteomes" id="UP001161247">
    <property type="component" value="Chromosome 1"/>
</dbReference>
<evidence type="ECO:0000313" key="8">
    <source>
        <dbReference type="Proteomes" id="UP001161247"/>
    </source>
</evidence>
<gene>
    <name evidence="7" type="ORF">OLC1_LOCUS890</name>
</gene>
<evidence type="ECO:0000256" key="5">
    <source>
        <dbReference type="RuleBase" id="RU364012"/>
    </source>
</evidence>